<feature type="compositionally biased region" description="Basic and acidic residues" evidence="9">
    <location>
        <begin position="250"/>
        <end position="277"/>
    </location>
</feature>
<dbReference type="PROSITE" id="PS50302">
    <property type="entry name" value="PUM"/>
    <property type="match status" value="8"/>
</dbReference>
<evidence type="ECO:0000256" key="9">
    <source>
        <dbReference type="SAM" id="MobiDB-lite"/>
    </source>
</evidence>
<dbReference type="OrthoDB" id="668540at2759"/>
<evidence type="ECO:0000256" key="7">
    <source>
        <dbReference type="ARBA" id="ARBA00040564"/>
    </source>
</evidence>
<evidence type="ECO:0000256" key="5">
    <source>
        <dbReference type="ARBA" id="ARBA00022845"/>
    </source>
</evidence>
<feature type="compositionally biased region" description="Low complexity" evidence="9">
    <location>
        <begin position="626"/>
        <end position="651"/>
    </location>
</feature>
<dbReference type="Gene3D" id="1.25.10.10">
    <property type="entry name" value="Leucine-rich Repeat Variant"/>
    <property type="match status" value="1"/>
</dbReference>
<feature type="repeat" description="Pumilio" evidence="8">
    <location>
        <begin position="841"/>
        <end position="878"/>
    </location>
</feature>
<dbReference type="Proteomes" id="UP000245341">
    <property type="component" value="Unplaced"/>
</dbReference>
<feature type="region of interest" description="Disordered" evidence="9">
    <location>
        <begin position="22"/>
        <end position="73"/>
    </location>
</feature>
<dbReference type="GeneID" id="102737649"/>
<feature type="region of interest" description="Disordered" evidence="9">
    <location>
        <begin position="233"/>
        <end position="288"/>
    </location>
</feature>
<evidence type="ECO:0000256" key="3">
    <source>
        <dbReference type="ARBA" id="ARBA00022490"/>
    </source>
</evidence>
<dbReference type="CTD" id="9698"/>
<dbReference type="GO" id="GO:0003730">
    <property type="term" value="F:mRNA 3'-UTR binding"/>
    <property type="evidence" value="ECO:0007669"/>
    <property type="project" value="TreeGrafter"/>
</dbReference>
<evidence type="ECO:0000256" key="8">
    <source>
        <dbReference type="PROSITE-ProRule" id="PRU00317"/>
    </source>
</evidence>
<dbReference type="Pfam" id="PF00806">
    <property type="entry name" value="PUF"/>
    <property type="match status" value="8"/>
</dbReference>
<keyword evidence="4" id="KW-0677">Repeat</keyword>
<feature type="compositionally biased region" description="Low complexity" evidence="9">
    <location>
        <begin position="485"/>
        <end position="502"/>
    </location>
</feature>
<dbReference type="PANTHER" id="PTHR12537">
    <property type="entry name" value="RNA BINDING PROTEIN PUMILIO-RELATED"/>
    <property type="match status" value="1"/>
</dbReference>
<accession>A0A2U3XG65</accession>
<dbReference type="GO" id="GO:0006417">
    <property type="term" value="P:regulation of translation"/>
    <property type="evidence" value="ECO:0007669"/>
    <property type="project" value="UniProtKB-KW"/>
</dbReference>
<dbReference type="GO" id="GO:0035196">
    <property type="term" value="P:miRNA processing"/>
    <property type="evidence" value="ECO:0007669"/>
    <property type="project" value="TreeGrafter"/>
</dbReference>
<feature type="region of interest" description="Disordered" evidence="9">
    <location>
        <begin position="485"/>
        <end position="524"/>
    </location>
</feature>
<feature type="compositionally biased region" description="Polar residues" evidence="9">
    <location>
        <begin position="511"/>
        <end position="524"/>
    </location>
</feature>
<keyword evidence="3" id="KW-0963">Cytoplasm</keyword>
<evidence type="ECO:0000259" key="10">
    <source>
        <dbReference type="PROSITE" id="PS50303"/>
    </source>
</evidence>
<feature type="repeat" description="Pumilio" evidence="8">
    <location>
        <begin position="805"/>
        <end position="840"/>
    </location>
</feature>
<dbReference type="InterPro" id="IPR001313">
    <property type="entry name" value="Pumilio_RNA-bd_rpt"/>
</dbReference>
<dbReference type="InterPro" id="IPR016024">
    <property type="entry name" value="ARM-type_fold"/>
</dbReference>
<feature type="repeat" description="Pumilio" evidence="8">
    <location>
        <begin position="769"/>
        <end position="804"/>
    </location>
</feature>
<dbReference type="SUPFAM" id="SSF48371">
    <property type="entry name" value="ARM repeat"/>
    <property type="match status" value="1"/>
</dbReference>
<dbReference type="GO" id="GO:0005829">
    <property type="term" value="C:cytosol"/>
    <property type="evidence" value="ECO:0007669"/>
    <property type="project" value="TreeGrafter"/>
</dbReference>
<dbReference type="FunFam" id="1.25.10.10:FF:000004">
    <property type="entry name" value="Pumilio homolog 1 isoform 2"/>
    <property type="match status" value="1"/>
</dbReference>
<feature type="repeat" description="Pumilio" evidence="8">
    <location>
        <begin position="879"/>
        <end position="914"/>
    </location>
</feature>
<evidence type="ECO:0000256" key="4">
    <source>
        <dbReference type="ARBA" id="ARBA00022737"/>
    </source>
</evidence>
<reference evidence="12" key="1">
    <citation type="submission" date="2025-08" db="UniProtKB">
        <authorList>
            <consortium name="RefSeq"/>
        </authorList>
    </citation>
    <scope>IDENTIFICATION</scope>
    <source>
        <tissue evidence="12">Liver</tissue>
    </source>
</reference>
<dbReference type="InterPro" id="IPR033133">
    <property type="entry name" value="PUM-HD"/>
</dbReference>
<dbReference type="PROSITE" id="PS50303">
    <property type="entry name" value="PUM_HD"/>
    <property type="match status" value="1"/>
</dbReference>
<organism evidence="11 12">
    <name type="scientific">Leptonychotes weddellii</name>
    <name type="common">Weddell seal</name>
    <name type="synonym">Otaria weddellii</name>
    <dbReference type="NCBI Taxonomy" id="9713"/>
    <lineage>
        <taxon>Eukaryota</taxon>
        <taxon>Metazoa</taxon>
        <taxon>Chordata</taxon>
        <taxon>Craniata</taxon>
        <taxon>Vertebrata</taxon>
        <taxon>Euteleostomi</taxon>
        <taxon>Mammalia</taxon>
        <taxon>Eutheria</taxon>
        <taxon>Laurasiatheria</taxon>
        <taxon>Carnivora</taxon>
        <taxon>Caniformia</taxon>
        <taxon>Pinnipedia</taxon>
        <taxon>Phocidae</taxon>
        <taxon>Monachinae</taxon>
        <taxon>Lobodontini</taxon>
        <taxon>Leptonychotes</taxon>
    </lineage>
</organism>
<feature type="repeat" description="Pumilio" evidence="8">
    <location>
        <begin position="915"/>
        <end position="950"/>
    </location>
</feature>
<feature type="repeat" description="Pumilio" evidence="8">
    <location>
        <begin position="987"/>
        <end position="1022"/>
    </location>
</feature>
<evidence type="ECO:0000313" key="11">
    <source>
        <dbReference type="Proteomes" id="UP000245341"/>
    </source>
</evidence>
<dbReference type="InterPro" id="IPR011989">
    <property type="entry name" value="ARM-like"/>
</dbReference>
<feature type="compositionally biased region" description="Low complexity" evidence="9">
    <location>
        <begin position="45"/>
        <end position="58"/>
    </location>
</feature>
<sequence length="1109" mass="118634">MSVACVLKRKAVLWQDSFSPHLKHHPQEPANPNMPVVLTSGTGSQAQPQPAANQALAAGTHSSPVPGSIGVAGRSQDDAMVDYFFQRQHGEQLGGGGSGGGGYNNSKHRWPTGDNIHAEHQVRSMDELNHDFQALALEGRAMGEQLLPGKKFWETDESSKDGPKGIFLGDQWRDSAWGTSDHSVSQPIMVQRRPGQSFHVNSEVNSVLSPRSESGGLGVSMVEYVLSSSPGDSCLRKGGFGPRDADSDENDKGDKKNKGAFDGDKLGDLKEEGDVMDKTNGLPVQNGIDTDVKDFSRTPGNCQNSANEVDLLGPNQNGSEGLAQLTSTNGAKPVEDFSNMESQSVPLDPMEHVGMEPLQFDYSGTQVPVDSAAATVGLFDYNSQQQLFQRPSALAVQQLTAAQQQQYALAAAHQPHIGLAPAAFVPNPYIISAAPPGTDPYTAGLAAAATLGPAVVPHQYYGVTPWGVYPASLFQQQAAAAAAATNSANQQTTPQAQQGQQQVLRGGASQRPLTPNQNQQGQQTDPLVAAAAVNSALAFGQGLAAGMPGYPVLAPAAYYDQTGALVVNAGARNGLGAPVRLVAPAPVIISSSAAQAAVAAAAASANGAAGGLAGTTNGPFRPLGTQQPQPQPQQQPSNSLASSSFYGNNSLSSNSQSSSLFSQGSAQPANTSLGFGSSSSLGATLGSALGGFGTAGGLTNGSGRYISAAPGAEAKYRSASSASSLFSPSSTLFSSSRLRYGMSDVMPSGRSRLLEDFRNNRYPNLQLREIAGHIMEFSQDQHGSRFIQLKLERATPAERQLVFNEILQAAYQLMVDVFGNYVIQKFFEFGSLEQKLALAERIRGHVLSLALQMYGCRVIQKALEFIPSDQQVINEMVRELDGHVLKCVKDQNGNHVVQKCIECVQPQSLQFIIDAFKGQVFALSTHPYGCRVIQRILEHCLPDQTLPILEELHQHTEQLVQDQYGNYVIQHVLEHGRPEDKSKIVAEIRGNVLVLSQHKFASNVVEKCVTHASRTERAVLIDEVCTMNDGPHSALYTMMKDQYANYVVQKMIDVAEPAQRKIVMHKIRPHIATLRKYTYGKHILAKLEKYYMKNGVDLGPICGPPNGII</sequence>
<dbReference type="RefSeq" id="XP_006730318.1">
    <property type="nucleotide sequence ID" value="XM_006730255.2"/>
</dbReference>
<evidence type="ECO:0000313" key="12">
    <source>
        <dbReference type="RefSeq" id="XP_006730318.1"/>
    </source>
</evidence>
<dbReference type="GO" id="GO:0043488">
    <property type="term" value="P:regulation of mRNA stability"/>
    <property type="evidence" value="ECO:0007669"/>
    <property type="project" value="TreeGrafter"/>
</dbReference>
<feature type="repeat" description="Pumilio" evidence="8">
    <location>
        <begin position="1026"/>
        <end position="1065"/>
    </location>
</feature>
<gene>
    <name evidence="12" type="primary">PUM1</name>
</gene>
<name>A0A2U3XG65_LEPWE</name>
<protein>
    <recommendedName>
        <fullName evidence="7">Pumilio homolog 1</fullName>
    </recommendedName>
</protein>
<dbReference type="GO" id="GO:0000932">
    <property type="term" value="C:P-body"/>
    <property type="evidence" value="ECO:0007669"/>
    <property type="project" value="UniProtKB-SubCell"/>
</dbReference>
<proteinExistence type="predicted"/>
<dbReference type="CDD" id="cd07920">
    <property type="entry name" value="Pumilio"/>
    <property type="match status" value="1"/>
</dbReference>
<dbReference type="AlphaFoldDB" id="A0A2U3XG65"/>
<feature type="repeat" description="Pumilio" evidence="8">
    <location>
        <begin position="951"/>
        <end position="986"/>
    </location>
</feature>
<evidence type="ECO:0000256" key="2">
    <source>
        <dbReference type="ARBA" id="ARBA00004463"/>
    </source>
</evidence>
<keyword evidence="11" id="KW-1185">Reference proteome</keyword>
<dbReference type="SMART" id="SM00025">
    <property type="entry name" value="Pumilio"/>
    <property type="match status" value="8"/>
</dbReference>
<keyword evidence="6" id="KW-0694">RNA-binding</keyword>
<feature type="domain" description="PUM-HD" evidence="10">
    <location>
        <begin position="749"/>
        <end position="1091"/>
    </location>
</feature>
<dbReference type="InterPro" id="IPR033712">
    <property type="entry name" value="Pumilio_RNA-bd"/>
</dbReference>
<evidence type="ECO:0000256" key="6">
    <source>
        <dbReference type="ARBA" id="ARBA00022884"/>
    </source>
</evidence>
<feature type="region of interest" description="Disordered" evidence="9">
    <location>
        <begin position="613"/>
        <end position="651"/>
    </location>
</feature>
<keyword evidence="5" id="KW-0810">Translation regulation</keyword>
<evidence type="ECO:0000256" key="1">
    <source>
        <dbReference type="ARBA" id="ARBA00004201"/>
    </source>
</evidence>
<comment type="subcellular location">
    <subcellularLocation>
        <location evidence="1">Cytoplasm</location>
        <location evidence="1">P-body</location>
    </subcellularLocation>
    <subcellularLocation>
        <location evidence="2">Cytoplasmic granule</location>
    </subcellularLocation>
</comment>
<dbReference type="PANTHER" id="PTHR12537:SF1">
    <property type="entry name" value="PUMILIO HOMOLOG 1"/>
    <property type="match status" value="1"/>
</dbReference>